<dbReference type="SUPFAM" id="SSF50199">
    <property type="entry name" value="Staphylococcal nuclease"/>
    <property type="match status" value="1"/>
</dbReference>
<keyword evidence="5" id="KW-1133">Transmembrane helix</keyword>
<dbReference type="EMBL" id="PEXV01000158">
    <property type="protein sequence ID" value="PIS41087.1"/>
    <property type="molecule type" value="Genomic_DNA"/>
</dbReference>
<organism evidence="7 8">
    <name type="scientific">Candidatus Kerfeldbacteria bacterium CG08_land_8_20_14_0_20_42_7</name>
    <dbReference type="NCBI Taxonomy" id="2014245"/>
    <lineage>
        <taxon>Bacteria</taxon>
        <taxon>Candidatus Kerfeldiibacteriota</taxon>
    </lineage>
</organism>
<dbReference type="AlphaFoldDB" id="A0A2H0YRF5"/>
<evidence type="ECO:0000259" key="6">
    <source>
        <dbReference type="PROSITE" id="PS50830"/>
    </source>
</evidence>
<dbReference type="Pfam" id="PF00565">
    <property type="entry name" value="SNase"/>
    <property type="match status" value="1"/>
</dbReference>
<dbReference type="Pfam" id="PF05901">
    <property type="entry name" value="Excalibur"/>
    <property type="match status" value="1"/>
</dbReference>
<evidence type="ECO:0000256" key="1">
    <source>
        <dbReference type="ARBA" id="ARBA00022722"/>
    </source>
</evidence>
<evidence type="ECO:0000313" key="8">
    <source>
        <dbReference type="Proteomes" id="UP000228711"/>
    </source>
</evidence>
<dbReference type="InterPro" id="IPR016071">
    <property type="entry name" value="Staphylococal_nuclease_OB-fold"/>
</dbReference>
<name>A0A2H0YRF5_9BACT</name>
<keyword evidence="5" id="KW-0812">Transmembrane</keyword>
<dbReference type="Proteomes" id="UP000228711">
    <property type="component" value="Unassembled WGS sequence"/>
</dbReference>
<dbReference type="GO" id="GO:0004519">
    <property type="term" value="F:endonuclease activity"/>
    <property type="evidence" value="ECO:0007669"/>
    <property type="project" value="UniProtKB-KW"/>
</dbReference>
<dbReference type="InterPro" id="IPR008613">
    <property type="entry name" value="Excalibur_Ca-bd_domain"/>
</dbReference>
<reference evidence="8" key="1">
    <citation type="submission" date="2017-09" db="EMBL/GenBank/DDBJ databases">
        <title>Depth-based differentiation of microbial function through sediment-hosted aquifers and enrichment of novel symbionts in the deep terrestrial subsurface.</title>
        <authorList>
            <person name="Probst A.J."/>
            <person name="Ladd B."/>
            <person name="Jarett J.K."/>
            <person name="Geller-Mcgrath D.E."/>
            <person name="Sieber C.M.K."/>
            <person name="Emerson J.B."/>
            <person name="Anantharaman K."/>
            <person name="Thomas B.C."/>
            <person name="Malmstrom R."/>
            <person name="Stieglmeier M."/>
            <person name="Klingl A."/>
            <person name="Woyke T."/>
            <person name="Ryan C.M."/>
            <person name="Banfield J.F."/>
        </authorList>
    </citation>
    <scope>NUCLEOTIDE SEQUENCE [LARGE SCALE GENOMIC DNA]</scope>
</reference>
<dbReference type="SMART" id="SM00318">
    <property type="entry name" value="SNc"/>
    <property type="match status" value="1"/>
</dbReference>
<dbReference type="PANTHER" id="PTHR12302:SF3">
    <property type="entry name" value="SERINE_THREONINE-PROTEIN KINASE 31"/>
    <property type="match status" value="1"/>
</dbReference>
<evidence type="ECO:0000256" key="2">
    <source>
        <dbReference type="ARBA" id="ARBA00022759"/>
    </source>
</evidence>
<gene>
    <name evidence="7" type="ORF">COT25_04980</name>
</gene>
<dbReference type="InterPro" id="IPR035437">
    <property type="entry name" value="SNase_OB-fold_sf"/>
</dbReference>
<feature type="transmembrane region" description="Helical" evidence="5">
    <location>
        <begin position="22"/>
        <end position="40"/>
    </location>
</feature>
<evidence type="ECO:0000256" key="4">
    <source>
        <dbReference type="SAM" id="MobiDB-lite"/>
    </source>
</evidence>
<keyword evidence="3" id="KW-0378">Hydrolase</keyword>
<keyword evidence="5" id="KW-0472">Membrane</keyword>
<evidence type="ECO:0000256" key="3">
    <source>
        <dbReference type="ARBA" id="ARBA00022801"/>
    </source>
</evidence>
<keyword evidence="2" id="KW-0255">Endonuclease</keyword>
<dbReference type="PROSITE" id="PS50830">
    <property type="entry name" value="TNASE_3"/>
    <property type="match status" value="1"/>
</dbReference>
<feature type="compositionally biased region" description="Low complexity" evidence="4">
    <location>
        <begin position="249"/>
        <end position="295"/>
    </location>
</feature>
<dbReference type="Gene3D" id="2.40.50.90">
    <property type="match status" value="1"/>
</dbReference>
<feature type="domain" description="TNase-like" evidence="6">
    <location>
        <begin position="110"/>
        <end position="239"/>
    </location>
</feature>
<protein>
    <recommendedName>
        <fullName evidence="6">TNase-like domain-containing protein</fullName>
    </recommendedName>
</protein>
<dbReference type="GO" id="GO:0016787">
    <property type="term" value="F:hydrolase activity"/>
    <property type="evidence" value="ECO:0007669"/>
    <property type="project" value="UniProtKB-KW"/>
</dbReference>
<accession>A0A2H0YRF5</accession>
<proteinExistence type="predicted"/>
<dbReference type="PANTHER" id="PTHR12302">
    <property type="entry name" value="EBNA2 BINDING PROTEIN P100"/>
    <property type="match status" value="1"/>
</dbReference>
<evidence type="ECO:0000256" key="5">
    <source>
        <dbReference type="SAM" id="Phobius"/>
    </source>
</evidence>
<evidence type="ECO:0000313" key="7">
    <source>
        <dbReference type="EMBL" id="PIS41087.1"/>
    </source>
</evidence>
<comment type="caution">
    <text evidence="7">The sequence shown here is derived from an EMBL/GenBank/DDBJ whole genome shotgun (WGS) entry which is preliminary data.</text>
</comment>
<keyword evidence="1" id="KW-0540">Nuclease</keyword>
<feature type="region of interest" description="Disordered" evidence="4">
    <location>
        <begin position="235"/>
        <end position="295"/>
    </location>
</feature>
<sequence length="341" mass="36748">MATAPQNPSEQKKKNWFARHKILTGILGVFLFIILISSLGSDDTSDSNTQTQNTTNNVPAVKTITIPSLVEYDDDITSEDIAQDIDLEDVTIPSNYTVISAGNTNITNPVGSEALVSETIDGDTVRLSDGNKVRILGIDTPETKDPRKPVQCFGKEASAKMKELVEGKKVILLVDASQGDKDKYGRLLRYVYSGNTDIGAQMVKEGYAYAYTKYPVAKMEEYKALENEARENNRGLWADNTCDGSTEFPTASSPTTTQPSSTNTSTAPTQTNTSTPTTTTPTTNTSTPPTQPTTTYSCDCSKACSAMSSCEEAYYQLDTCGCSKRDNDGDGVPCETICSGG</sequence>